<feature type="domain" description="EAL" evidence="1">
    <location>
        <begin position="19"/>
        <end position="272"/>
    </location>
</feature>
<dbReference type="CDD" id="cd01948">
    <property type="entry name" value="EAL"/>
    <property type="match status" value="1"/>
</dbReference>
<dbReference type="InterPro" id="IPR001633">
    <property type="entry name" value="EAL_dom"/>
</dbReference>
<dbReference type="SMART" id="SM00052">
    <property type="entry name" value="EAL"/>
    <property type="match status" value="1"/>
</dbReference>
<evidence type="ECO:0000313" key="3">
    <source>
        <dbReference type="Proteomes" id="UP000607562"/>
    </source>
</evidence>
<evidence type="ECO:0000313" key="2">
    <source>
        <dbReference type="EMBL" id="MBI6635233.1"/>
    </source>
</evidence>
<dbReference type="InterPro" id="IPR035919">
    <property type="entry name" value="EAL_sf"/>
</dbReference>
<accession>A0ABS0V4L2</accession>
<dbReference type="Proteomes" id="UP000607562">
    <property type="component" value="Unassembled WGS sequence"/>
</dbReference>
<dbReference type="Pfam" id="PF00563">
    <property type="entry name" value="EAL"/>
    <property type="match status" value="1"/>
</dbReference>
<protein>
    <submittedName>
        <fullName evidence="2">EAL domain-containing protein</fullName>
    </submittedName>
</protein>
<organism evidence="2 3">
    <name type="scientific">Pseudomonas paralactis</name>
    <dbReference type="NCBI Taxonomy" id="1615673"/>
    <lineage>
        <taxon>Bacteria</taxon>
        <taxon>Pseudomonadati</taxon>
        <taxon>Pseudomonadota</taxon>
        <taxon>Gammaproteobacteria</taxon>
        <taxon>Pseudomonadales</taxon>
        <taxon>Pseudomonadaceae</taxon>
        <taxon>Pseudomonas</taxon>
    </lineage>
</organism>
<evidence type="ECO:0000259" key="1">
    <source>
        <dbReference type="PROSITE" id="PS50883"/>
    </source>
</evidence>
<dbReference type="PANTHER" id="PTHR33121:SF70">
    <property type="entry name" value="SIGNALING PROTEIN YKOW"/>
    <property type="match status" value="1"/>
</dbReference>
<dbReference type="PANTHER" id="PTHR33121">
    <property type="entry name" value="CYCLIC DI-GMP PHOSPHODIESTERASE PDEF"/>
    <property type="match status" value="1"/>
</dbReference>
<dbReference type="PROSITE" id="PS50883">
    <property type="entry name" value="EAL"/>
    <property type="match status" value="1"/>
</dbReference>
<dbReference type="EMBL" id="JAEILM010000075">
    <property type="protein sequence ID" value="MBI6635233.1"/>
    <property type="molecule type" value="Genomic_DNA"/>
</dbReference>
<name>A0ABS0V4L2_9PSED</name>
<proteinExistence type="predicted"/>
<dbReference type="InterPro" id="IPR050706">
    <property type="entry name" value="Cyclic-di-GMP_PDE-like"/>
</dbReference>
<gene>
    <name evidence="2" type="ORF">YA0871_21460</name>
</gene>
<dbReference type="Gene3D" id="3.20.20.450">
    <property type="entry name" value="EAL domain"/>
    <property type="match status" value="1"/>
</dbReference>
<dbReference type="SUPFAM" id="SSF141868">
    <property type="entry name" value="EAL domain-like"/>
    <property type="match status" value="1"/>
</dbReference>
<dbReference type="RefSeq" id="WP_198708385.1">
    <property type="nucleotide sequence ID" value="NZ_JAEILM010000075.1"/>
</dbReference>
<comment type="caution">
    <text evidence="2">The sequence shown here is derived from an EMBL/GenBank/DDBJ whole genome shotgun (WGS) entry which is preliminary data.</text>
</comment>
<keyword evidence="3" id="KW-1185">Reference proteome</keyword>
<sequence length="282" mass="30584">MKTSAALSLSQIPAAPKVQEPDAQELRQGLADHAFVGFYQPQLSLKTGTISGLEVLARWRHPHNGLLTPGYFLQALERHDLMDELFLRLFEQGLILRQKLASLNLPLTMSFNLQPSQLSNPILSQAIKVLLRTHECPARSIIFEITETGTLNPCSVAMNNLLQLKLLGCGLSMDDFGTGFSSLERLCDVPFTELKLDAGFVHKLDTHSACTAIVAHTVSLAASLGVSLVIEGVETPAQLKRLKTLGVSIVQGYAVAPPMADTALLPYILEYIAGSQVVLTSV</sequence>
<reference evidence="2 3" key="1">
    <citation type="submission" date="2020-12" db="EMBL/GenBank/DDBJ databases">
        <title>Comparative genomic insights into the epidemiology and virulence of plant pathogenic Pseudomonads from Turkey.</title>
        <authorList>
            <person name="Dillon M."/>
            <person name="Ruiz-Bedoya T."/>
            <person name="Bendalovic-Torma C."/>
            <person name="Guttman K.M."/>
            <person name="Kwak H."/>
            <person name="Middleton M.A."/>
            <person name="Wang P.W."/>
            <person name="Horuz S."/>
            <person name="Aysan Y."/>
            <person name="Guttman D.S."/>
        </authorList>
    </citation>
    <scope>NUCLEOTIDE SEQUENCE [LARGE SCALE GENOMIC DNA]</scope>
    <source>
        <strain evidence="2 3">Marul_2_1</strain>
    </source>
</reference>